<protein>
    <recommendedName>
        <fullName evidence="4">LysM domain-containing protein</fullName>
    </recommendedName>
</protein>
<evidence type="ECO:0000256" key="1">
    <source>
        <dbReference type="SAM" id="SignalP"/>
    </source>
</evidence>
<keyword evidence="1" id="KW-0732">Signal</keyword>
<organism evidence="2 3">
    <name type="scientific">Yoonia maricola</name>
    <dbReference type="NCBI Taxonomy" id="420999"/>
    <lineage>
        <taxon>Bacteria</taxon>
        <taxon>Pseudomonadati</taxon>
        <taxon>Pseudomonadota</taxon>
        <taxon>Alphaproteobacteria</taxon>
        <taxon>Rhodobacterales</taxon>
        <taxon>Paracoccaceae</taxon>
        <taxon>Yoonia</taxon>
    </lineage>
</organism>
<sequence>MFGKFLRSGAAIPLALLAAPLSAFGTTYGNEACNNDTSYLEENGIVCTAVFSDTNVWDFLNNLQRRITFDELVALNPLLEIEGYDTVLIGITFVRVQ</sequence>
<evidence type="ECO:0000313" key="3">
    <source>
        <dbReference type="Proteomes" id="UP000228531"/>
    </source>
</evidence>
<reference evidence="2 3" key="1">
    <citation type="submission" date="2017-11" db="EMBL/GenBank/DDBJ databases">
        <title>Genomic Encyclopedia of Archaeal and Bacterial Type Strains, Phase II (KMG-II): From Individual Species to Whole Genera.</title>
        <authorList>
            <person name="Goeker M."/>
        </authorList>
    </citation>
    <scope>NUCLEOTIDE SEQUENCE [LARGE SCALE GENOMIC DNA]</scope>
    <source>
        <strain evidence="2 3">DSM 29128</strain>
    </source>
</reference>
<name>A0A2M8W5M9_9RHOB</name>
<proteinExistence type="predicted"/>
<keyword evidence="3" id="KW-1185">Reference proteome</keyword>
<comment type="caution">
    <text evidence="2">The sequence shown here is derived from an EMBL/GenBank/DDBJ whole genome shotgun (WGS) entry which is preliminary data.</text>
</comment>
<dbReference type="Proteomes" id="UP000228531">
    <property type="component" value="Unassembled WGS sequence"/>
</dbReference>
<feature type="signal peptide" evidence="1">
    <location>
        <begin position="1"/>
        <end position="25"/>
    </location>
</feature>
<dbReference type="RefSeq" id="WP_100368550.1">
    <property type="nucleotide sequence ID" value="NZ_PGTY01000002.1"/>
</dbReference>
<evidence type="ECO:0000313" key="2">
    <source>
        <dbReference type="EMBL" id="PJI86241.1"/>
    </source>
</evidence>
<evidence type="ECO:0008006" key="4">
    <source>
        <dbReference type="Google" id="ProtNLM"/>
    </source>
</evidence>
<dbReference type="AlphaFoldDB" id="A0A2M8W5M9"/>
<feature type="chain" id="PRO_5014747514" description="LysM domain-containing protein" evidence="1">
    <location>
        <begin position="26"/>
        <end position="97"/>
    </location>
</feature>
<accession>A0A2M8W5M9</accession>
<dbReference type="EMBL" id="PGTY01000002">
    <property type="protein sequence ID" value="PJI86241.1"/>
    <property type="molecule type" value="Genomic_DNA"/>
</dbReference>
<gene>
    <name evidence="2" type="ORF">BC777_2609</name>
</gene>
<dbReference type="OrthoDB" id="9869350at2"/>